<name>A0ACA9REK2_9GLOM</name>
<keyword evidence="2" id="KW-1185">Reference proteome</keyword>
<accession>A0ACA9REK2</accession>
<comment type="caution">
    <text evidence="1">The sequence shown here is derived from an EMBL/GenBank/DDBJ whole genome shotgun (WGS) entry which is preliminary data.</text>
</comment>
<feature type="non-terminal residue" evidence="1">
    <location>
        <position position="108"/>
    </location>
</feature>
<reference evidence="1" key="1">
    <citation type="submission" date="2021-06" db="EMBL/GenBank/DDBJ databases">
        <authorList>
            <person name="Kallberg Y."/>
            <person name="Tangrot J."/>
            <person name="Rosling A."/>
        </authorList>
    </citation>
    <scope>NUCLEOTIDE SEQUENCE</scope>
    <source>
        <strain evidence="1">28 12/20/2015</strain>
    </source>
</reference>
<evidence type="ECO:0000313" key="1">
    <source>
        <dbReference type="EMBL" id="CAG8789032.1"/>
    </source>
</evidence>
<dbReference type="EMBL" id="CAJVPW010067260">
    <property type="protein sequence ID" value="CAG8789032.1"/>
    <property type="molecule type" value="Genomic_DNA"/>
</dbReference>
<feature type="non-terminal residue" evidence="1">
    <location>
        <position position="1"/>
    </location>
</feature>
<dbReference type="Proteomes" id="UP000789366">
    <property type="component" value="Unassembled WGS sequence"/>
</dbReference>
<proteinExistence type="predicted"/>
<gene>
    <name evidence="1" type="ORF">SPELUC_LOCUS17060</name>
</gene>
<protein>
    <submittedName>
        <fullName evidence="1">5414_t:CDS:1</fullName>
    </submittedName>
</protein>
<evidence type="ECO:0000313" key="2">
    <source>
        <dbReference type="Proteomes" id="UP000789366"/>
    </source>
</evidence>
<organism evidence="1 2">
    <name type="scientific">Cetraspora pellucida</name>
    <dbReference type="NCBI Taxonomy" id="1433469"/>
    <lineage>
        <taxon>Eukaryota</taxon>
        <taxon>Fungi</taxon>
        <taxon>Fungi incertae sedis</taxon>
        <taxon>Mucoromycota</taxon>
        <taxon>Glomeromycotina</taxon>
        <taxon>Glomeromycetes</taxon>
        <taxon>Diversisporales</taxon>
        <taxon>Gigasporaceae</taxon>
        <taxon>Cetraspora</taxon>
    </lineage>
</organism>
<sequence length="108" mass="12712">NRCLQQQSKEFLFEDEDCEFIIMDPVFDAIFDLNDDQFHTFGFHPIFLDFSDVSNSHAIDYVQYCALNCWANGWKIVVIASSCSRFCEEITRFIHEIRKVCDNLTLDI</sequence>